<feature type="transmembrane region" description="Helical" evidence="1">
    <location>
        <begin position="589"/>
        <end position="610"/>
    </location>
</feature>
<dbReference type="EMBL" id="DTCA01000050">
    <property type="protein sequence ID" value="HGM07059.1"/>
    <property type="molecule type" value="Genomic_DNA"/>
</dbReference>
<gene>
    <name evidence="2" type="ORF">ENU31_01425</name>
</gene>
<feature type="transmembrane region" description="Helical" evidence="1">
    <location>
        <begin position="622"/>
        <end position="645"/>
    </location>
</feature>
<evidence type="ECO:0000256" key="1">
    <source>
        <dbReference type="SAM" id="Phobius"/>
    </source>
</evidence>
<feature type="transmembrane region" description="Helical" evidence="1">
    <location>
        <begin position="719"/>
        <end position="738"/>
    </location>
</feature>
<comment type="caution">
    <text evidence="2">The sequence shown here is derived from an EMBL/GenBank/DDBJ whole genome shotgun (WGS) entry which is preliminary data.</text>
</comment>
<accession>A0A7C4D2T7</accession>
<name>A0A7C4D2T7_9CREN</name>
<organism evidence="2">
    <name type="scientific">Ignisphaera aggregans</name>
    <dbReference type="NCBI Taxonomy" id="334771"/>
    <lineage>
        <taxon>Archaea</taxon>
        <taxon>Thermoproteota</taxon>
        <taxon>Thermoprotei</taxon>
        <taxon>Desulfurococcales</taxon>
        <taxon>Desulfurococcaceae</taxon>
        <taxon>Ignisphaera</taxon>
    </lineage>
</organism>
<keyword evidence="1" id="KW-0812">Transmembrane</keyword>
<feature type="transmembrane region" description="Helical" evidence="1">
    <location>
        <begin position="686"/>
        <end position="707"/>
    </location>
</feature>
<keyword evidence="1" id="KW-1133">Transmembrane helix</keyword>
<feature type="transmembrane region" description="Helical" evidence="1">
    <location>
        <begin position="652"/>
        <end position="674"/>
    </location>
</feature>
<feature type="transmembrane region" description="Helical" evidence="1">
    <location>
        <begin position="492"/>
        <end position="511"/>
    </location>
</feature>
<keyword evidence="1" id="KW-0472">Membrane</keyword>
<protein>
    <submittedName>
        <fullName evidence="2">Uncharacterized protein</fullName>
    </submittedName>
</protein>
<dbReference type="AlphaFoldDB" id="A0A7C4D2T7"/>
<sequence>MKKIIFFLILLLLIFYTIPVPILALDAYPSVTDTDFIVYIGNENIYKNLTTFVFPSTLQVSYFSYEEKGFELLLSLPRDPSTIKYEIIETEWSFDREPNQIYEGNGKFLLTYFVSVSAIPYAVDVSLGMMFIEVARIVISCSIYIRIDEPPTEPIAIRLSDIVGIPKIPIKYRITIERTEPVRGRYTIEGNVYLITDNIYLKFYKLFVNETYIELKGGSGYGKFEDDGYIMISPLGNIVINLCLDPPRMPSGIPSFVFEGKLVYRNQYQVRETPFKLRTHSKPTCSYLVIREVSLIPGSYKGNNSLPILLKSGVLEVTIPIEIDVPGTMVAVSSPVVFAKPIGEGGNYRWEIEIHAPVNVVSYGHSGTVKITGSVRIDNSNINVDCGSSEFTSPGLYECKVYSNTPPYDPSKVYSGDATLIVYIWSMNTQYSDDITTNVIFLSHSSLQFIVSSIYRYLIIVIFGLLIASIILYGVQYIFWGLGFSHRDEKQINLPINPIQMMMTMSILAVLVVGLPYAYSLLFSGICSMISDPYLSEFRRAMGCPIYIGGSPENIIARFFSYYDILLTRIRADYVLWVDIPIREFGLRLVELFTIFMTLLSIAIVLMVSMNSPVMGSVASAVLTFGFSIISVFVTIVPTLGLVLVFSSLVEIILIVVSILILIIMPLGALLLLAPSPSIQVYGENMLGASFFYLLLSPAIAPILYALYMQVSKTLKESIAVLSSQIGPVLIPVVRSFYPPIDLIARISGYIVLSSIILGIAVLANIYLLTRTGIMTSIGESLARIIRR</sequence>
<evidence type="ECO:0000313" key="2">
    <source>
        <dbReference type="EMBL" id="HGM07059.1"/>
    </source>
</evidence>
<feature type="transmembrane region" description="Helical" evidence="1">
    <location>
        <begin position="454"/>
        <end position="480"/>
    </location>
</feature>
<reference evidence="2" key="1">
    <citation type="journal article" date="2020" name="mSystems">
        <title>Genome- and Community-Level Interaction Insights into Carbon Utilization and Element Cycling Functions of Hydrothermarchaeota in Hydrothermal Sediment.</title>
        <authorList>
            <person name="Zhou Z."/>
            <person name="Liu Y."/>
            <person name="Xu W."/>
            <person name="Pan J."/>
            <person name="Luo Z.H."/>
            <person name="Li M."/>
        </authorList>
    </citation>
    <scope>NUCLEOTIDE SEQUENCE [LARGE SCALE GENOMIC DNA]</scope>
    <source>
        <strain evidence="2">SpSt-658</strain>
    </source>
</reference>
<proteinExistence type="predicted"/>
<feature type="transmembrane region" description="Helical" evidence="1">
    <location>
        <begin position="750"/>
        <end position="769"/>
    </location>
</feature>